<sequence length="184" mass="20685">MGDSSEKVLTEERRKGLNYVKLSTPDEVDRWKQEPNVLVLTDYFDEGSKECVESAKYLDSLATKYGDKVAILRINVSDSPALKKYARSRGINRFPSMEMHLNGRKMDKVLGSLNYDALENIVSGYVEKIPESIVVRDDFKKPIVVAKQKGELPPGVERVKIPSNAPDLSDRLPNKVLNRSSDAN</sequence>
<dbReference type="Gene3D" id="3.40.30.10">
    <property type="entry name" value="Glutaredoxin"/>
    <property type="match status" value="1"/>
</dbReference>
<dbReference type="RefSeq" id="WP_159434812.1">
    <property type="nucleotide sequence ID" value="NZ_FQYR01000002.1"/>
</dbReference>
<dbReference type="Proteomes" id="UP000184510">
    <property type="component" value="Unassembled WGS sequence"/>
</dbReference>
<reference evidence="3 4" key="1">
    <citation type="submission" date="2016-11" db="EMBL/GenBank/DDBJ databases">
        <authorList>
            <person name="Jaros S."/>
            <person name="Januszkiewicz K."/>
            <person name="Wedrychowicz H."/>
        </authorList>
    </citation>
    <scope>NUCLEOTIDE SEQUENCE [LARGE SCALE GENOMIC DNA]</scope>
    <source>
        <strain evidence="3 4">DSM 18772</strain>
    </source>
</reference>
<dbReference type="EMBL" id="FQYR01000002">
    <property type="protein sequence ID" value="SHI86672.1"/>
    <property type="molecule type" value="Genomic_DNA"/>
</dbReference>
<keyword evidence="4" id="KW-1185">Reference proteome</keyword>
<evidence type="ECO:0000313" key="3">
    <source>
        <dbReference type="EMBL" id="SHI86672.1"/>
    </source>
</evidence>
<evidence type="ECO:0000313" key="4">
    <source>
        <dbReference type="Proteomes" id="UP000184510"/>
    </source>
</evidence>
<dbReference type="Pfam" id="PF00085">
    <property type="entry name" value="Thioredoxin"/>
    <property type="match status" value="1"/>
</dbReference>
<feature type="region of interest" description="Disordered" evidence="1">
    <location>
        <begin position="155"/>
        <end position="184"/>
    </location>
</feature>
<dbReference type="InParanoid" id="A0A1M6EME3"/>
<dbReference type="InterPro" id="IPR036249">
    <property type="entry name" value="Thioredoxin-like_sf"/>
</dbReference>
<dbReference type="STRING" id="1123071.SAMN02745181_1069"/>
<dbReference type="InterPro" id="IPR013766">
    <property type="entry name" value="Thioredoxin_domain"/>
</dbReference>
<accession>A0A1M6EME3</accession>
<dbReference type="SUPFAM" id="SSF52833">
    <property type="entry name" value="Thioredoxin-like"/>
    <property type="match status" value="1"/>
</dbReference>
<organism evidence="3 4">
    <name type="scientific">Rubritalea squalenifaciens DSM 18772</name>
    <dbReference type="NCBI Taxonomy" id="1123071"/>
    <lineage>
        <taxon>Bacteria</taxon>
        <taxon>Pseudomonadati</taxon>
        <taxon>Verrucomicrobiota</taxon>
        <taxon>Verrucomicrobiia</taxon>
        <taxon>Verrucomicrobiales</taxon>
        <taxon>Rubritaleaceae</taxon>
        <taxon>Rubritalea</taxon>
    </lineage>
</organism>
<feature type="domain" description="Thioredoxin" evidence="2">
    <location>
        <begin position="34"/>
        <end position="122"/>
    </location>
</feature>
<evidence type="ECO:0000256" key="1">
    <source>
        <dbReference type="SAM" id="MobiDB-lite"/>
    </source>
</evidence>
<dbReference type="OrthoDB" id="9790390at2"/>
<gene>
    <name evidence="3" type="ORF">SAMN02745181_1069</name>
</gene>
<protein>
    <submittedName>
        <fullName evidence="3">Thioredoxin</fullName>
    </submittedName>
</protein>
<dbReference type="AlphaFoldDB" id="A0A1M6EME3"/>
<name>A0A1M6EME3_9BACT</name>
<evidence type="ECO:0000259" key="2">
    <source>
        <dbReference type="Pfam" id="PF00085"/>
    </source>
</evidence>
<proteinExistence type="predicted"/>